<name>A0ABZ2N1I1_9BACI</name>
<evidence type="ECO:0000256" key="1">
    <source>
        <dbReference type="SAM" id="Phobius"/>
    </source>
</evidence>
<dbReference type="EMBL" id="CP147403">
    <property type="protein sequence ID" value="WXB91459.1"/>
    <property type="molecule type" value="Genomic_DNA"/>
</dbReference>
<gene>
    <name evidence="2" type="ORF">WCV66_25775</name>
</gene>
<evidence type="ECO:0000313" key="3">
    <source>
        <dbReference type="Proteomes" id="UP001368328"/>
    </source>
</evidence>
<keyword evidence="1" id="KW-0472">Membrane</keyword>
<keyword evidence="3" id="KW-1185">Reference proteome</keyword>
<protein>
    <submittedName>
        <fullName evidence="2">Uncharacterized protein</fullName>
    </submittedName>
</protein>
<reference evidence="2 3" key="1">
    <citation type="submission" date="2024-02" db="EMBL/GenBank/DDBJ databases">
        <title>Seven novel Bacillus-like species.</title>
        <authorList>
            <person name="Liu G."/>
        </authorList>
    </citation>
    <scope>NUCLEOTIDE SEQUENCE [LARGE SCALE GENOMIC DNA]</scope>
    <source>
        <strain evidence="2 3">FJAT-53654</strain>
    </source>
</reference>
<dbReference type="RefSeq" id="WP_232329067.1">
    <property type="nucleotide sequence ID" value="NZ_CP147403.1"/>
</dbReference>
<organism evidence="2 3">
    <name type="scientific">Metabacillus rhizosphaerae</name>
    <dbReference type="NCBI Taxonomy" id="3117747"/>
    <lineage>
        <taxon>Bacteria</taxon>
        <taxon>Bacillati</taxon>
        <taxon>Bacillota</taxon>
        <taxon>Bacilli</taxon>
        <taxon>Bacillales</taxon>
        <taxon>Bacillaceae</taxon>
        <taxon>Metabacillus</taxon>
    </lineage>
</organism>
<keyword evidence="1" id="KW-0812">Transmembrane</keyword>
<evidence type="ECO:0000313" key="2">
    <source>
        <dbReference type="EMBL" id="WXB91459.1"/>
    </source>
</evidence>
<sequence length="52" mass="6060">MIIGSTATLVLFFLNLLSFMDIFPIYITSPLLFITLFITLYLINHRKTFKGF</sequence>
<accession>A0ABZ2N1I1</accession>
<feature type="transmembrane region" description="Helical" evidence="1">
    <location>
        <begin position="22"/>
        <end position="43"/>
    </location>
</feature>
<keyword evidence="1" id="KW-1133">Transmembrane helix</keyword>
<proteinExistence type="predicted"/>
<dbReference type="Proteomes" id="UP001368328">
    <property type="component" value="Chromosome"/>
</dbReference>